<feature type="transmembrane region" description="Helical" evidence="4">
    <location>
        <begin position="100"/>
        <end position="123"/>
    </location>
</feature>
<proteinExistence type="predicted"/>
<keyword evidence="7" id="KW-1185">Reference proteome</keyword>
<feature type="transmembrane region" description="Helical" evidence="4">
    <location>
        <begin position="46"/>
        <end position="67"/>
    </location>
</feature>
<accession>A0ABU1BS01</accession>
<evidence type="ECO:0000256" key="3">
    <source>
        <dbReference type="ARBA" id="ARBA00023136"/>
    </source>
</evidence>
<feature type="transmembrane region" description="Helical" evidence="4">
    <location>
        <begin position="272"/>
        <end position="293"/>
    </location>
</feature>
<keyword evidence="1 4" id="KW-0812">Transmembrane</keyword>
<organism evidence="6 7">
    <name type="scientific">Keguizhuia sedimenti</name>
    <dbReference type="NCBI Taxonomy" id="3064264"/>
    <lineage>
        <taxon>Bacteria</taxon>
        <taxon>Pseudomonadati</taxon>
        <taxon>Pseudomonadota</taxon>
        <taxon>Betaproteobacteria</taxon>
        <taxon>Burkholderiales</taxon>
        <taxon>Oxalobacteraceae</taxon>
        <taxon>Keguizhuia</taxon>
    </lineage>
</organism>
<gene>
    <name evidence="6" type="ORF">Q8A64_10575</name>
</gene>
<dbReference type="PANTHER" id="PTHR23534:SF1">
    <property type="entry name" value="MAJOR FACILITATOR SUPERFAMILY PROTEIN"/>
    <property type="match status" value="1"/>
</dbReference>
<comment type="caution">
    <text evidence="6">The sequence shown here is derived from an EMBL/GenBank/DDBJ whole genome shotgun (WGS) entry which is preliminary data.</text>
</comment>
<evidence type="ECO:0000256" key="4">
    <source>
        <dbReference type="SAM" id="Phobius"/>
    </source>
</evidence>
<evidence type="ECO:0000256" key="1">
    <source>
        <dbReference type="ARBA" id="ARBA00022692"/>
    </source>
</evidence>
<dbReference type="EMBL" id="JAUYVH010000005">
    <property type="protein sequence ID" value="MDQ9170854.1"/>
    <property type="molecule type" value="Genomic_DNA"/>
</dbReference>
<feature type="domain" description="Major facilitator superfamily (MFS) profile" evidence="5">
    <location>
        <begin position="210"/>
        <end position="396"/>
    </location>
</feature>
<feature type="transmembrane region" description="Helical" evidence="4">
    <location>
        <begin position="12"/>
        <end position="34"/>
    </location>
</feature>
<feature type="transmembrane region" description="Helical" evidence="4">
    <location>
        <begin position="165"/>
        <end position="184"/>
    </location>
</feature>
<dbReference type="SUPFAM" id="SSF103473">
    <property type="entry name" value="MFS general substrate transporter"/>
    <property type="match status" value="1"/>
</dbReference>
<dbReference type="RefSeq" id="WP_338436788.1">
    <property type="nucleotide sequence ID" value="NZ_JAUYVH010000005.1"/>
</dbReference>
<protein>
    <submittedName>
        <fullName evidence="6">MFS transporter</fullName>
    </submittedName>
</protein>
<evidence type="ECO:0000313" key="6">
    <source>
        <dbReference type="EMBL" id="MDQ9170854.1"/>
    </source>
</evidence>
<name>A0ABU1BS01_9BURK</name>
<evidence type="ECO:0000256" key="2">
    <source>
        <dbReference type="ARBA" id="ARBA00022989"/>
    </source>
</evidence>
<feature type="transmembrane region" description="Helical" evidence="4">
    <location>
        <begin position="368"/>
        <end position="387"/>
    </location>
</feature>
<feature type="transmembrane region" description="Helical" evidence="4">
    <location>
        <begin position="211"/>
        <end position="237"/>
    </location>
</feature>
<dbReference type="Pfam" id="PF07690">
    <property type="entry name" value="MFS_1"/>
    <property type="match status" value="1"/>
</dbReference>
<feature type="transmembrane region" description="Helical" evidence="4">
    <location>
        <begin position="135"/>
        <end position="153"/>
    </location>
</feature>
<reference evidence="6 7" key="1">
    <citation type="submission" date="2023-08" db="EMBL/GenBank/DDBJ databases">
        <title>Oxalobacteraceae gen .nov., isolated from river sludge outside the plant.</title>
        <authorList>
            <person name="Zhao S.Y."/>
        </authorList>
    </citation>
    <scope>NUCLEOTIDE SEQUENCE [LARGE SCALE GENOMIC DNA]</scope>
    <source>
        <strain evidence="6 7">R-40</strain>
    </source>
</reference>
<sequence length="396" mass="41903">MHLSAERSNVLRLAAAQALFQTFSVMVITVSGLIGQSLAPDKHLATLPIAMSMLTAAVVMIPASLFMQRHGRRAGFLVGSGCGIAAGLLAAFSISIGNFWLFVVANALVGGYQAFAQYYRFAAADTASAEFKSRAISWVIAGGIVAAFAGTNIARFTQGIGPAPFTMSFIVMSVLSLVAFWIMARLDIPKPSVVEAAGPVRPISQIMRQPVFLTALMGSVVGYAMMILVMTATPIAMQQSGHAVGASATVIQWHVLGMFLPSFFTGNLIKRFGVLPIMGAGVLLILGEVLLALAGIGFFHFLSGLILLGIAWNFLFIGGTTLLTEACTPAERAKTQAAHDFLMFGAITIASFSSGSLLNAYGWRFVNLSVIPFLIAALAMMIMYAMLGRRAAMKSA</sequence>
<keyword evidence="2 4" id="KW-1133">Transmembrane helix</keyword>
<feature type="transmembrane region" description="Helical" evidence="4">
    <location>
        <begin position="299"/>
        <end position="320"/>
    </location>
</feature>
<keyword evidence="3 4" id="KW-0472">Membrane</keyword>
<dbReference type="Proteomes" id="UP001225596">
    <property type="component" value="Unassembled WGS sequence"/>
</dbReference>
<evidence type="ECO:0000259" key="5">
    <source>
        <dbReference type="PROSITE" id="PS50850"/>
    </source>
</evidence>
<feature type="transmembrane region" description="Helical" evidence="4">
    <location>
        <begin position="74"/>
        <end position="94"/>
    </location>
</feature>
<dbReference type="PROSITE" id="PS50850">
    <property type="entry name" value="MFS"/>
    <property type="match status" value="1"/>
</dbReference>
<dbReference type="Gene3D" id="1.20.1250.20">
    <property type="entry name" value="MFS general substrate transporter like domains"/>
    <property type="match status" value="1"/>
</dbReference>
<dbReference type="InterPro" id="IPR011701">
    <property type="entry name" value="MFS"/>
</dbReference>
<dbReference type="InterPro" id="IPR036259">
    <property type="entry name" value="MFS_trans_sf"/>
</dbReference>
<dbReference type="PANTHER" id="PTHR23534">
    <property type="entry name" value="MFS PERMEASE"/>
    <property type="match status" value="1"/>
</dbReference>
<feature type="transmembrane region" description="Helical" evidence="4">
    <location>
        <begin position="243"/>
        <end position="260"/>
    </location>
</feature>
<evidence type="ECO:0000313" key="7">
    <source>
        <dbReference type="Proteomes" id="UP001225596"/>
    </source>
</evidence>
<dbReference type="InterPro" id="IPR020846">
    <property type="entry name" value="MFS_dom"/>
</dbReference>
<feature type="transmembrane region" description="Helical" evidence="4">
    <location>
        <begin position="341"/>
        <end position="362"/>
    </location>
</feature>